<evidence type="ECO:0008006" key="2">
    <source>
        <dbReference type="Google" id="ProtNLM"/>
    </source>
</evidence>
<evidence type="ECO:0000313" key="1">
    <source>
        <dbReference type="EMBL" id="KKO11322.1"/>
    </source>
</evidence>
<accession>A0A0F9YGH2</accession>
<dbReference type="InterPro" id="IPR038071">
    <property type="entry name" value="UROD/MetE-like_sf"/>
</dbReference>
<protein>
    <recommendedName>
        <fullName evidence="2">Uroporphyrinogen decarboxylase (URO-D) domain-containing protein</fullName>
    </recommendedName>
</protein>
<reference evidence="1" key="1">
    <citation type="journal article" date="2015" name="Nature">
        <title>Complex archaea that bridge the gap between prokaryotes and eukaryotes.</title>
        <authorList>
            <person name="Spang A."/>
            <person name="Saw J.H."/>
            <person name="Jorgensen S.L."/>
            <person name="Zaremba-Niedzwiedzka K."/>
            <person name="Martijn J."/>
            <person name="Lind A.E."/>
            <person name="van Eijk R."/>
            <person name="Schleper C."/>
            <person name="Guy L."/>
            <person name="Ettema T.J."/>
        </authorList>
    </citation>
    <scope>NUCLEOTIDE SEQUENCE</scope>
</reference>
<dbReference type="EMBL" id="LAZR01000003">
    <property type="protein sequence ID" value="KKO11322.1"/>
    <property type="molecule type" value="Genomic_DNA"/>
</dbReference>
<dbReference type="SUPFAM" id="SSF51726">
    <property type="entry name" value="UROD/MetE-like"/>
    <property type="match status" value="1"/>
</dbReference>
<dbReference type="Gene3D" id="3.20.20.210">
    <property type="match status" value="1"/>
</dbReference>
<proteinExistence type="predicted"/>
<organism evidence="1">
    <name type="scientific">marine sediment metagenome</name>
    <dbReference type="NCBI Taxonomy" id="412755"/>
    <lineage>
        <taxon>unclassified sequences</taxon>
        <taxon>metagenomes</taxon>
        <taxon>ecological metagenomes</taxon>
    </lineage>
</organism>
<name>A0A0F9YGH2_9ZZZZ</name>
<comment type="caution">
    <text evidence="1">The sequence shown here is derived from an EMBL/GenBank/DDBJ whole genome shotgun (WGS) entry which is preliminary data.</text>
</comment>
<gene>
    <name evidence="1" type="ORF">LCGC14_0018020</name>
</gene>
<sequence length="404" mass="45856">MPTMSYHLRPHHIATAETFVDKARRNGGLAELDIERFWADDAEAQKDPFGADIPQVPFGALPFEECIFDELGIPEDRWRFESDPQWLRQVAKAYNDKAEAIVGRRLLSERQPPTDADPAGIAPIKGLHDVFEMPNVWNNDSQCYWLMESATNEDELKALLDRVDARDIRSFILPENWDGLKASLDPAASLPHAYRSQRGPVTFSTSMYGSDRLILLIHDNPALAARLRDTIIRVMIEMAEVLDIEAGRTGPAEPRGWYWLDDNCCLLNPEIYEFYGYPIVQALFDRFAPAPDDLRGQHSDSDMAHLLPILARCNLHNCNFGPTLTVSQIRKHMPHTVIQGQLAPFTYSRNEEVNMVAELLRDFEMARDQRGLLFATAGSVNNGTRLTGMRLLMAAIQEFGRYDR</sequence>
<dbReference type="AlphaFoldDB" id="A0A0F9YGH2"/>